<proteinExistence type="predicted"/>
<dbReference type="GO" id="GO:0006520">
    <property type="term" value="P:amino acid metabolic process"/>
    <property type="evidence" value="ECO:0007669"/>
    <property type="project" value="TreeGrafter"/>
</dbReference>
<keyword evidence="1" id="KW-0663">Pyridoxal phosphate</keyword>
<dbReference type="GO" id="GO:0030170">
    <property type="term" value="F:pyridoxal phosphate binding"/>
    <property type="evidence" value="ECO:0007669"/>
    <property type="project" value="InterPro"/>
</dbReference>
<gene>
    <name evidence="3" type="ORF">CDV31_017331</name>
</gene>
<dbReference type="GO" id="GO:0008483">
    <property type="term" value="F:transaminase activity"/>
    <property type="evidence" value="ECO:0007669"/>
    <property type="project" value="TreeGrafter"/>
</dbReference>
<dbReference type="EMBL" id="NIZV01001115">
    <property type="protein sequence ID" value="RSL77346.1"/>
    <property type="molecule type" value="Genomic_DNA"/>
</dbReference>
<organism evidence="3 4">
    <name type="scientific">Fusarium ambrosium</name>
    <dbReference type="NCBI Taxonomy" id="131363"/>
    <lineage>
        <taxon>Eukaryota</taxon>
        <taxon>Fungi</taxon>
        <taxon>Dikarya</taxon>
        <taxon>Ascomycota</taxon>
        <taxon>Pezizomycotina</taxon>
        <taxon>Sordariomycetes</taxon>
        <taxon>Hypocreomycetidae</taxon>
        <taxon>Hypocreales</taxon>
        <taxon>Nectriaceae</taxon>
        <taxon>Fusarium</taxon>
        <taxon>Fusarium solani species complex</taxon>
    </lineage>
</organism>
<evidence type="ECO:0000259" key="2">
    <source>
        <dbReference type="Pfam" id="PF00155"/>
    </source>
</evidence>
<evidence type="ECO:0000313" key="3">
    <source>
        <dbReference type="EMBL" id="RSL77346.1"/>
    </source>
</evidence>
<dbReference type="Proteomes" id="UP000288429">
    <property type="component" value="Unassembled WGS sequence"/>
</dbReference>
<protein>
    <recommendedName>
        <fullName evidence="2">Aminotransferase class I/classII large domain-containing protein</fullName>
    </recommendedName>
</protein>
<dbReference type="Pfam" id="PF00155">
    <property type="entry name" value="Aminotran_1_2"/>
    <property type="match status" value="1"/>
</dbReference>
<comment type="caution">
    <text evidence="3">The sequence shown here is derived from an EMBL/GenBank/DDBJ whole genome shotgun (WGS) entry which is preliminary data.</text>
</comment>
<dbReference type="Gene3D" id="3.40.640.10">
    <property type="entry name" value="Type I PLP-dependent aspartate aminotransferase-like (Major domain)"/>
    <property type="match status" value="1"/>
</dbReference>
<reference evidence="3 4" key="1">
    <citation type="submission" date="2017-06" db="EMBL/GenBank/DDBJ databases">
        <title>Cmopartive genomic analysis of Ambrosia Fusariam Clade fungi.</title>
        <authorList>
            <person name="Stajich J.E."/>
            <person name="Carrillo J."/>
            <person name="Kijimoto T."/>
            <person name="Eskalen A."/>
            <person name="O'Donnell K."/>
            <person name="Kasson M."/>
        </authorList>
    </citation>
    <scope>NUCLEOTIDE SEQUENCE [LARGE SCALE GENOMIC DNA]</scope>
    <source>
        <strain evidence="3 4">NRRL 20438</strain>
    </source>
</reference>
<evidence type="ECO:0000313" key="4">
    <source>
        <dbReference type="Proteomes" id="UP000288429"/>
    </source>
</evidence>
<dbReference type="InterPro" id="IPR004839">
    <property type="entry name" value="Aminotransferase_I/II_large"/>
</dbReference>
<dbReference type="CDD" id="cd00609">
    <property type="entry name" value="AAT_like"/>
    <property type="match status" value="1"/>
</dbReference>
<dbReference type="InterPro" id="IPR015424">
    <property type="entry name" value="PyrdxlP-dep_Trfase"/>
</dbReference>
<sequence length="246" mass="27608">MSLTGGTKEQVGEEQYSLSKRGAYNYAHRDIWGPREWSMANLWSTENPDGLVSLLLAENNILRHEISMFIKEQIDVIPDNHLTYGIGPRGSRRLRTAAAAFVNDEFRAVEKVTTDNIIVTPGVNSAIESLVWAICNPGDGVLIPRPLYNGFSIDILNRNETHLVGVSYTEIEGYCGLDDLFKPDVNRLALEASLREAEEANIKIRALLISNPHNPLGRCYPTETLEEFMSFCNRHGLHFVSDEIYA</sequence>
<feature type="non-terminal residue" evidence="3">
    <location>
        <position position="246"/>
    </location>
</feature>
<dbReference type="PANTHER" id="PTHR43795">
    <property type="entry name" value="BIFUNCTIONAL ASPARTATE AMINOTRANSFERASE AND GLUTAMATE/ASPARTATE-PREPHENATE AMINOTRANSFERASE-RELATED"/>
    <property type="match status" value="1"/>
</dbReference>
<dbReference type="PANTHER" id="PTHR43795:SF39">
    <property type="entry name" value="AMINOTRANSFERASE CLASS I_CLASSII DOMAIN-CONTAINING PROTEIN"/>
    <property type="match status" value="1"/>
</dbReference>
<dbReference type="SUPFAM" id="SSF53383">
    <property type="entry name" value="PLP-dependent transferases"/>
    <property type="match status" value="1"/>
</dbReference>
<dbReference type="InterPro" id="IPR050478">
    <property type="entry name" value="Ethylene_sulfur-biosynth"/>
</dbReference>
<evidence type="ECO:0000256" key="1">
    <source>
        <dbReference type="ARBA" id="ARBA00022898"/>
    </source>
</evidence>
<dbReference type="InterPro" id="IPR015421">
    <property type="entry name" value="PyrdxlP-dep_Trfase_major"/>
</dbReference>
<dbReference type="AlphaFoldDB" id="A0A428RIL0"/>
<keyword evidence="4" id="KW-1185">Reference proteome</keyword>
<dbReference type="PRINTS" id="PR00753">
    <property type="entry name" value="ACCSYNTHASE"/>
</dbReference>
<name>A0A428RIL0_9HYPO</name>
<accession>A0A428RIL0</accession>
<feature type="domain" description="Aminotransferase class I/classII large" evidence="2">
    <location>
        <begin position="56"/>
        <end position="246"/>
    </location>
</feature>